<dbReference type="InterPro" id="IPR020323">
    <property type="entry name" value="DUF2716"/>
</dbReference>
<dbReference type="Pfam" id="PF10898">
    <property type="entry name" value="DUF2716"/>
    <property type="match status" value="1"/>
</dbReference>
<evidence type="ECO:0008006" key="3">
    <source>
        <dbReference type="Google" id="ProtNLM"/>
    </source>
</evidence>
<keyword evidence="2" id="KW-1185">Reference proteome</keyword>
<dbReference type="Proteomes" id="UP000077519">
    <property type="component" value="Unassembled WGS sequence"/>
</dbReference>
<accession>A0A177YA62</accession>
<organism evidence="1 2">
    <name type="scientific">Rhodococcoides kyotonense</name>
    <dbReference type="NCBI Taxonomy" id="398843"/>
    <lineage>
        <taxon>Bacteria</taxon>
        <taxon>Bacillati</taxon>
        <taxon>Actinomycetota</taxon>
        <taxon>Actinomycetes</taxon>
        <taxon>Mycobacteriales</taxon>
        <taxon>Nocardiaceae</taxon>
        <taxon>Rhodococcoides</taxon>
    </lineage>
</organism>
<protein>
    <recommendedName>
        <fullName evidence="3">DUF2716 domain-containing protein</fullName>
    </recommendedName>
</protein>
<reference evidence="1 2" key="1">
    <citation type="submission" date="2016-03" db="EMBL/GenBank/DDBJ databases">
        <title>Genome sequence of Rhodococcus kyotonensis KB10.</title>
        <authorList>
            <person name="Jeong H."/>
            <person name="Hong C.E."/>
            <person name="Jo S.H."/>
            <person name="Park J.M."/>
        </authorList>
    </citation>
    <scope>NUCLEOTIDE SEQUENCE [LARGE SCALE GENOMIC DNA]</scope>
    <source>
        <strain evidence="1 2">KB10</strain>
    </source>
</reference>
<evidence type="ECO:0000313" key="2">
    <source>
        <dbReference type="Proteomes" id="UP000077519"/>
    </source>
</evidence>
<evidence type="ECO:0000313" key="1">
    <source>
        <dbReference type="EMBL" id="OAK52416.1"/>
    </source>
</evidence>
<gene>
    <name evidence="1" type="ORF">A3K89_06155</name>
</gene>
<sequence length="184" mass="20967">MTTKLTMDFRSPLPAGWSELDRVVQEQYWEIFEGRYGFRPGIDSETWPAIIEPSPSITFDVSADPIRTKSSAAARVDAVNAEALRCFVTEFADDPTFVVLDWQHRCYRFDANAHAAAMEHAEWRVPVYPNGDYYIFGRDNFSEGTFGHPWEQTLCVYGPRMVATLGRTLATWLPTLRTNGHPID</sequence>
<dbReference type="EMBL" id="LVHI01000023">
    <property type="protein sequence ID" value="OAK52416.1"/>
    <property type="molecule type" value="Genomic_DNA"/>
</dbReference>
<proteinExistence type="predicted"/>
<name>A0A177YA62_9NOCA</name>
<dbReference type="AlphaFoldDB" id="A0A177YA62"/>
<comment type="caution">
    <text evidence="1">The sequence shown here is derived from an EMBL/GenBank/DDBJ whole genome shotgun (WGS) entry which is preliminary data.</text>
</comment>